<evidence type="ECO:0000256" key="1">
    <source>
        <dbReference type="SAM" id="SignalP"/>
    </source>
</evidence>
<keyword evidence="2" id="KW-0614">Plasmid</keyword>
<sequence>MIGKFVATTLLATGMALSVSAQPAPLEELFLEVAAGQDGKPTISQDEFRLAKNEYYRLNFVCADDADGTGFQFESVSLLSNSHLRVVSAEGQEIHMQGLSFHALQCDEAGTIRFSFYPVRSGTFEFTVQDHAEPANIIKGRFVVE</sequence>
<dbReference type="EMBL" id="CP070372">
    <property type="protein sequence ID" value="QRZ16271.1"/>
    <property type="molecule type" value="Genomic_DNA"/>
</dbReference>
<protein>
    <recommendedName>
        <fullName evidence="4">Copper-binding protein</fullName>
    </recommendedName>
</protein>
<name>A0ABX7JPS8_9RHOB</name>
<proteinExistence type="predicted"/>
<gene>
    <name evidence="2" type="ORF">JWJ88_21530</name>
</gene>
<feature type="signal peptide" evidence="1">
    <location>
        <begin position="1"/>
        <end position="21"/>
    </location>
</feature>
<evidence type="ECO:0000313" key="3">
    <source>
        <dbReference type="Proteomes" id="UP000663629"/>
    </source>
</evidence>
<keyword evidence="3" id="KW-1185">Reference proteome</keyword>
<keyword evidence="1" id="KW-0732">Signal</keyword>
<accession>A0ABX7JPS8</accession>
<evidence type="ECO:0008006" key="4">
    <source>
        <dbReference type="Google" id="ProtNLM"/>
    </source>
</evidence>
<dbReference type="Proteomes" id="UP000663629">
    <property type="component" value="Plasmid p2"/>
</dbReference>
<geneLocation type="plasmid" evidence="2 3">
    <name>p2</name>
</geneLocation>
<reference evidence="2 3" key="1">
    <citation type="submission" date="2021-02" db="EMBL/GenBank/DDBJ databases">
        <title>Paracoccus methylovroum sp.nov., a new methanol and methylamine utilizing methylotrophic denitrifer.</title>
        <authorList>
            <person name="Timsy T."/>
            <person name="Behrendt U."/>
            <person name="Ulrich A."/>
            <person name="Spanner T."/>
            <person name="Foesel B.U."/>
            <person name="Horn M.A."/>
            <person name="Kolb S."/>
        </authorList>
    </citation>
    <scope>NUCLEOTIDE SEQUENCE [LARGE SCALE GENOMIC DNA]</scope>
    <source>
        <strain evidence="2 3">H4-D09</strain>
        <plasmid evidence="2 3">p2</plasmid>
    </source>
</reference>
<feature type="chain" id="PRO_5046916681" description="Copper-binding protein" evidence="1">
    <location>
        <begin position="22"/>
        <end position="145"/>
    </location>
</feature>
<evidence type="ECO:0000313" key="2">
    <source>
        <dbReference type="EMBL" id="QRZ16271.1"/>
    </source>
</evidence>
<organism evidence="2 3">
    <name type="scientific">Paracoccus methylovorus</name>
    <dbReference type="NCBI Taxonomy" id="2812658"/>
    <lineage>
        <taxon>Bacteria</taxon>
        <taxon>Pseudomonadati</taxon>
        <taxon>Pseudomonadota</taxon>
        <taxon>Alphaproteobacteria</taxon>
        <taxon>Rhodobacterales</taxon>
        <taxon>Paracoccaceae</taxon>
        <taxon>Paracoccus</taxon>
    </lineage>
</organism>